<accession>A0A6A6CHD8</accession>
<sequence length="295" mass="33598">MSATRQDEQAVLNKDYSKSDYYILASDFQGTVRLALQQYIWREALGFNIHPSIPPLEPTASIADIACGTTLWLVEVGRQLGPPSDLHAFDVNLQQAPPKEWLPENLTLHKWNFFEDVPKEFKGKFDLVHVRLITVAIKDNNPVPVIKNLFKLLRPGGHLQWDEVDVYKSFVVKAYAELEVPAMDAWCAWMAGTKEGQGNPENEWRRHLTGMLTENGFQTAQRHDEGDRFLEHKHLMRYNSDPLLMLSEQYARRVYSTGNEQGTKLLKTVEAAAKDAENGSAMIMPPIIWVAQKPL</sequence>
<keyword evidence="2" id="KW-1185">Reference proteome</keyword>
<dbReference type="EMBL" id="ML993596">
    <property type="protein sequence ID" value="KAF2166604.1"/>
    <property type="molecule type" value="Genomic_DNA"/>
</dbReference>
<dbReference type="RefSeq" id="XP_033667493.1">
    <property type="nucleotide sequence ID" value="XM_033806695.1"/>
</dbReference>
<protein>
    <recommendedName>
        <fullName evidence="3">Methyltransferase domain-containing protein</fullName>
    </recommendedName>
</protein>
<dbReference type="SUPFAM" id="SSF53335">
    <property type="entry name" value="S-adenosyl-L-methionine-dependent methyltransferases"/>
    <property type="match status" value="1"/>
</dbReference>
<proteinExistence type="predicted"/>
<dbReference type="Proteomes" id="UP000799537">
    <property type="component" value="Unassembled WGS sequence"/>
</dbReference>
<dbReference type="AlphaFoldDB" id="A0A6A6CHD8"/>
<evidence type="ECO:0000313" key="2">
    <source>
        <dbReference type="Proteomes" id="UP000799537"/>
    </source>
</evidence>
<dbReference type="Pfam" id="PF13489">
    <property type="entry name" value="Methyltransf_23"/>
    <property type="match status" value="1"/>
</dbReference>
<evidence type="ECO:0008006" key="3">
    <source>
        <dbReference type="Google" id="ProtNLM"/>
    </source>
</evidence>
<dbReference type="Gene3D" id="3.40.50.150">
    <property type="entry name" value="Vaccinia Virus protein VP39"/>
    <property type="match status" value="1"/>
</dbReference>
<organism evidence="1 2">
    <name type="scientific">Zasmidium cellare ATCC 36951</name>
    <dbReference type="NCBI Taxonomy" id="1080233"/>
    <lineage>
        <taxon>Eukaryota</taxon>
        <taxon>Fungi</taxon>
        <taxon>Dikarya</taxon>
        <taxon>Ascomycota</taxon>
        <taxon>Pezizomycotina</taxon>
        <taxon>Dothideomycetes</taxon>
        <taxon>Dothideomycetidae</taxon>
        <taxon>Mycosphaerellales</taxon>
        <taxon>Mycosphaerellaceae</taxon>
        <taxon>Zasmidium</taxon>
    </lineage>
</organism>
<dbReference type="GeneID" id="54559967"/>
<name>A0A6A6CHD8_ZASCE</name>
<evidence type="ECO:0000313" key="1">
    <source>
        <dbReference type="EMBL" id="KAF2166604.1"/>
    </source>
</evidence>
<dbReference type="CDD" id="cd02440">
    <property type="entry name" value="AdoMet_MTases"/>
    <property type="match status" value="1"/>
</dbReference>
<dbReference type="InterPro" id="IPR029063">
    <property type="entry name" value="SAM-dependent_MTases_sf"/>
</dbReference>
<reference evidence="1" key="1">
    <citation type="journal article" date="2020" name="Stud. Mycol.">
        <title>101 Dothideomycetes genomes: a test case for predicting lifestyles and emergence of pathogens.</title>
        <authorList>
            <person name="Haridas S."/>
            <person name="Albert R."/>
            <person name="Binder M."/>
            <person name="Bloem J."/>
            <person name="Labutti K."/>
            <person name="Salamov A."/>
            <person name="Andreopoulos B."/>
            <person name="Baker S."/>
            <person name="Barry K."/>
            <person name="Bills G."/>
            <person name="Bluhm B."/>
            <person name="Cannon C."/>
            <person name="Castanera R."/>
            <person name="Culley D."/>
            <person name="Daum C."/>
            <person name="Ezra D."/>
            <person name="Gonzalez J."/>
            <person name="Henrissat B."/>
            <person name="Kuo A."/>
            <person name="Liang C."/>
            <person name="Lipzen A."/>
            <person name="Lutzoni F."/>
            <person name="Magnuson J."/>
            <person name="Mondo S."/>
            <person name="Nolan M."/>
            <person name="Ohm R."/>
            <person name="Pangilinan J."/>
            <person name="Park H.-J."/>
            <person name="Ramirez L."/>
            <person name="Alfaro M."/>
            <person name="Sun H."/>
            <person name="Tritt A."/>
            <person name="Yoshinaga Y."/>
            <person name="Zwiers L.-H."/>
            <person name="Turgeon B."/>
            <person name="Goodwin S."/>
            <person name="Spatafora J."/>
            <person name="Crous P."/>
            <person name="Grigoriev I."/>
        </authorList>
    </citation>
    <scope>NUCLEOTIDE SEQUENCE</scope>
    <source>
        <strain evidence="1">ATCC 36951</strain>
    </source>
</reference>
<gene>
    <name evidence="1" type="ORF">M409DRAFT_23238</name>
</gene>
<dbReference type="OrthoDB" id="3626489at2759"/>